<dbReference type="PROSITE" id="PS50297">
    <property type="entry name" value="ANK_REP_REGION"/>
    <property type="match status" value="1"/>
</dbReference>
<keyword evidence="1" id="KW-0677">Repeat</keyword>
<name>A0A8E0RYK1_9TREM</name>
<dbReference type="OrthoDB" id="6222060at2759"/>
<dbReference type="InterPro" id="IPR050776">
    <property type="entry name" value="Ank_Repeat/CDKN_Inhibitor"/>
</dbReference>
<reference evidence="4" key="1">
    <citation type="submission" date="2019-05" db="EMBL/GenBank/DDBJ databases">
        <title>Annotation for the trematode Fasciolopsis buski.</title>
        <authorList>
            <person name="Choi Y.-J."/>
        </authorList>
    </citation>
    <scope>NUCLEOTIDE SEQUENCE</scope>
    <source>
        <strain evidence="4">HT</strain>
        <tissue evidence="4">Whole worm</tissue>
    </source>
</reference>
<dbReference type="AlphaFoldDB" id="A0A8E0RYK1"/>
<comment type="caution">
    <text evidence="4">The sequence shown here is derived from an EMBL/GenBank/DDBJ whole genome shotgun (WGS) entry which is preliminary data.</text>
</comment>
<organism evidence="4 5">
    <name type="scientific">Fasciolopsis buskii</name>
    <dbReference type="NCBI Taxonomy" id="27845"/>
    <lineage>
        <taxon>Eukaryota</taxon>
        <taxon>Metazoa</taxon>
        <taxon>Spiralia</taxon>
        <taxon>Lophotrochozoa</taxon>
        <taxon>Platyhelminthes</taxon>
        <taxon>Trematoda</taxon>
        <taxon>Digenea</taxon>
        <taxon>Plagiorchiida</taxon>
        <taxon>Echinostomata</taxon>
        <taxon>Echinostomatoidea</taxon>
        <taxon>Fasciolidae</taxon>
        <taxon>Fasciolopsis</taxon>
    </lineage>
</organism>
<evidence type="ECO:0000256" key="2">
    <source>
        <dbReference type="ARBA" id="ARBA00023043"/>
    </source>
</evidence>
<accession>A0A8E0RYK1</accession>
<protein>
    <submittedName>
        <fullName evidence="4">Putative ank repeat-containing</fullName>
    </submittedName>
</protein>
<dbReference type="PROSITE" id="PS50088">
    <property type="entry name" value="ANK_REPEAT"/>
    <property type="match status" value="2"/>
</dbReference>
<feature type="repeat" description="ANK" evidence="3">
    <location>
        <begin position="42"/>
        <end position="74"/>
    </location>
</feature>
<feature type="repeat" description="ANK" evidence="3">
    <location>
        <begin position="78"/>
        <end position="107"/>
    </location>
</feature>
<dbReference type="InterPro" id="IPR036770">
    <property type="entry name" value="Ankyrin_rpt-contain_sf"/>
</dbReference>
<proteinExistence type="predicted"/>
<keyword evidence="2 3" id="KW-0040">ANK repeat</keyword>
<dbReference type="EMBL" id="LUCM01006416">
    <property type="protein sequence ID" value="KAA0191306.1"/>
    <property type="molecule type" value="Genomic_DNA"/>
</dbReference>
<sequence>KVSVEKPANGLLIYLAAAGGNKEELKGCLKEEKDIDYVDSLTGMMPVHAAASWGNPECLEILVENGADINQRDAMLCTPVHHAARNGHQKAFEWLSDHGANLISRNLFGQTPADMALSNQFPELSDQIRRYGLKQIKTHVQQTRNMAEANENSEGQ</sequence>
<dbReference type="SMART" id="SM00248">
    <property type="entry name" value="ANK"/>
    <property type="match status" value="2"/>
</dbReference>
<dbReference type="Gene3D" id="1.25.40.20">
    <property type="entry name" value="Ankyrin repeat-containing domain"/>
    <property type="match status" value="1"/>
</dbReference>
<evidence type="ECO:0000313" key="4">
    <source>
        <dbReference type="EMBL" id="KAA0191306.1"/>
    </source>
</evidence>
<dbReference type="Proteomes" id="UP000728185">
    <property type="component" value="Unassembled WGS sequence"/>
</dbReference>
<dbReference type="InterPro" id="IPR002110">
    <property type="entry name" value="Ankyrin_rpt"/>
</dbReference>
<dbReference type="Pfam" id="PF13637">
    <property type="entry name" value="Ank_4"/>
    <property type="match status" value="1"/>
</dbReference>
<evidence type="ECO:0000313" key="5">
    <source>
        <dbReference type="Proteomes" id="UP000728185"/>
    </source>
</evidence>
<evidence type="ECO:0000256" key="3">
    <source>
        <dbReference type="PROSITE-ProRule" id="PRU00023"/>
    </source>
</evidence>
<gene>
    <name evidence="4" type="ORF">FBUS_06197</name>
</gene>
<dbReference type="PANTHER" id="PTHR24201:SF15">
    <property type="entry name" value="ANKYRIN REPEAT DOMAIN-CONTAINING PROTEIN 66"/>
    <property type="match status" value="1"/>
</dbReference>
<feature type="non-terminal residue" evidence="4">
    <location>
        <position position="1"/>
    </location>
</feature>
<keyword evidence="5" id="KW-1185">Reference proteome</keyword>
<dbReference type="SUPFAM" id="SSF48403">
    <property type="entry name" value="Ankyrin repeat"/>
    <property type="match status" value="1"/>
</dbReference>
<dbReference type="PANTHER" id="PTHR24201">
    <property type="entry name" value="ANK_REP_REGION DOMAIN-CONTAINING PROTEIN"/>
    <property type="match status" value="1"/>
</dbReference>
<evidence type="ECO:0000256" key="1">
    <source>
        <dbReference type="ARBA" id="ARBA00022737"/>
    </source>
</evidence>